<evidence type="ECO:0000313" key="1">
    <source>
        <dbReference type="Proteomes" id="UP000887565"/>
    </source>
</evidence>
<proteinExistence type="predicted"/>
<name>A0A915JHU7_ROMCU</name>
<dbReference type="WBParaSite" id="nRc.2.0.1.t25709-RA">
    <property type="protein sequence ID" value="nRc.2.0.1.t25709-RA"/>
    <property type="gene ID" value="nRc.2.0.1.g25709"/>
</dbReference>
<dbReference type="Proteomes" id="UP000887565">
    <property type="component" value="Unplaced"/>
</dbReference>
<keyword evidence="1" id="KW-1185">Reference proteome</keyword>
<evidence type="ECO:0000313" key="2">
    <source>
        <dbReference type="WBParaSite" id="nRc.2.0.1.t25709-RA"/>
    </source>
</evidence>
<protein>
    <submittedName>
        <fullName evidence="2">Uncharacterized protein</fullName>
    </submittedName>
</protein>
<reference evidence="2" key="1">
    <citation type="submission" date="2022-11" db="UniProtKB">
        <authorList>
            <consortium name="WormBaseParasite"/>
        </authorList>
    </citation>
    <scope>IDENTIFICATION</scope>
</reference>
<dbReference type="AlphaFoldDB" id="A0A915JHU7"/>
<sequence>MRLGRVVGFVNIDLFNSGFHVEVFIKDDRAEGEVVTHVGTRVTAKRRLSFRYSVHPFSEVGLRIAIGAVPHTIVEGGTRGRIETLSVPYQHLIYHFRSERDA</sequence>
<organism evidence="1 2">
    <name type="scientific">Romanomermis culicivorax</name>
    <name type="common">Nematode worm</name>
    <dbReference type="NCBI Taxonomy" id="13658"/>
    <lineage>
        <taxon>Eukaryota</taxon>
        <taxon>Metazoa</taxon>
        <taxon>Ecdysozoa</taxon>
        <taxon>Nematoda</taxon>
        <taxon>Enoplea</taxon>
        <taxon>Dorylaimia</taxon>
        <taxon>Mermithida</taxon>
        <taxon>Mermithoidea</taxon>
        <taxon>Mermithidae</taxon>
        <taxon>Romanomermis</taxon>
    </lineage>
</organism>
<accession>A0A915JHU7</accession>